<feature type="transmembrane region" description="Helical" evidence="1">
    <location>
        <begin position="410"/>
        <end position="432"/>
    </location>
</feature>
<organism evidence="3 4">
    <name type="scientific">Amnibacterium setariae</name>
    <dbReference type="NCBI Taxonomy" id="2306585"/>
    <lineage>
        <taxon>Bacteria</taxon>
        <taxon>Bacillati</taxon>
        <taxon>Actinomycetota</taxon>
        <taxon>Actinomycetes</taxon>
        <taxon>Micrococcales</taxon>
        <taxon>Microbacteriaceae</taxon>
        <taxon>Amnibacterium</taxon>
    </lineage>
</organism>
<evidence type="ECO:0000256" key="1">
    <source>
        <dbReference type="SAM" id="Phobius"/>
    </source>
</evidence>
<dbReference type="Gene3D" id="3.10.20.90">
    <property type="entry name" value="Phosphatidylinositol 3-kinase Catalytic Subunit, Chain A, domain 1"/>
    <property type="match status" value="1"/>
</dbReference>
<dbReference type="EMBL" id="QXTG01000002">
    <property type="protein sequence ID" value="RIX28468.1"/>
    <property type="molecule type" value="Genomic_DNA"/>
</dbReference>
<dbReference type="InterPro" id="IPR024962">
    <property type="entry name" value="YukD-like"/>
</dbReference>
<dbReference type="InterPro" id="IPR044049">
    <property type="entry name" value="EccD_transm"/>
</dbReference>
<keyword evidence="1" id="KW-1133">Transmembrane helix</keyword>
<dbReference type="OrthoDB" id="3326149at2"/>
<feature type="transmembrane region" description="Helical" evidence="1">
    <location>
        <begin position="193"/>
        <end position="213"/>
    </location>
</feature>
<comment type="caution">
    <text evidence="3">The sequence shown here is derived from an EMBL/GenBank/DDBJ whole genome shotgun (WGS) entry which is preliminary data.</text>
</comment>
<feature type="transmembrane region" description="Helical" evidence="1">
    <location>
        <begin position="299"/>
        <end position="323"/>
    </location>
</feature>
<dbReference type="Pfam" id="PF19053">
    <property type="entry name" value="EccD"/>
    <property type="match status" value="1"/>
</dbReference>
<feature type="transmembrane region" description="Helical" evidence="1">
    <location>
        <begin position="354"/>
        <end position="373"/>
    </location>
</feature>
<keyword evidence="1" id="KW-0472">Membrane</keyword>
<evidence type="ECO:0000313" key="3">
    <source>
        <dbReference type="EMBL" id="RIX28468.1"/>
    </source>
</evidence>
<dbReference type="AlphaFoldDB" id="A0A3A1TXZ2"/>
<name>A0A3A1TXZ2_9MICO</name>
<dbReference type="Pfam" id="PF08817">
    <property type="entry name" value="YukD"/>
    <property type="match status" value="1"/>
</dbReference>
<feature type="transmembrane region" description="Helical" evidence="1">
    <location>
        <begin position="329"/>
        <end position="347"/>
    </location>
</feature>
<feature type="transmembrane region" description="Helical" evidence="1">
    <location>
        <begin position="225"/>
        <end position="247"/>
    </location>
</feature>
<dbReference type="Proteomes" id="UP000265742">
    <property type="component" value="Unassembled WGS sequence"/>
</dbReference>
<proteinExistence type="predicted"/>
<protein>
    <recommendedName>
        <fullName evidence="2">EccD-like transmembrane domain-containing protein</fullName>
    </recommendedName>
</protein>
<feature type="transmembrane region" description="Helical" evidence="1">
    <location>
        <begin position="140"/>
        <end position="159"/>
    </location>
</feature>
<feature type="transmembrane region" description="Helical" evidence="1">
    <location>
        <begin position="166"/>
        <end position="187"/>
    </location>
</feature>
<gene>
    <name evidence="3" type="ORF">D1781_13665</name>
</gene>
<dbReference type="RefSeq" id="WP_119482778.1">
    <property type="nucleotide sequence ID" value="NZ_QXTG01000002.1"/>
</dbReference>
<feature type="transmembrane region" description="Helical" evidence="1">
    <location>
        <begin position="253"/>
        <end position="278"/>
    </location>
</feature>
<keyword evidence="4" id="KW-1185">Reference proteome</keyword>
<feature type="transmembrane region" description="Helical" evidence="1">
    <location>
        <begin position="113"/>
        <end position="134"/>
    </location>
</feature>
<accession>A0A3A1TXZ2</accession>
<evidence type="ECO:0000313" key="4">
    <source>
        <dbReference type="Proteomes" id="UP000265742"/>
    </source>
</evidence>
<keyword evidence="1" id="KW-0812">Transmembrane</keyword>
<feature type="transmembrane region" description="Helical" evidence="1">
    <location>
        <begin position="379"/>
        <end position="398"/>
    </location>
</feature>
<evidence type="ECO:0000259" key="2">
    <source>
        <dbReference type="Pfam" id="PF19053"/>
    </source>
</evidence>
<feature type="domain" description="EccD-like transmembrane" evidence="2">
    <location>
        <begin position="111"/>
        <end position="435"/>
    </location>
</feature>
<reference evidence="4" key="1">
    <citation type="submission" date="2018-09" db="EMBL/GenBank/DDBJ databases">
        <authorList>
            <person name="Kim I."/>
        </authorList>
    </citation>
    <scope>NUCLEOTIDE SEQUENCE [LARGE SCALE GENOMIC DNA]</scope>
    <source>
        <strain evidence="4">DD4a</strain>
    </source>
</reference>
<sequence length="439" mass="43843">MSDFTRITVVGSQRRAVVVVPNDETVGTLVPQLMDLLGEPAARVARPLTLTRLTGEQLDPDRSPAELAVADGELLRLVRLDEAPPPPEVSDVTDAVSDSLADRHDRWDAPTRVVAGAVGIGLAAAGAGLSALAAPAPAPLLPAAAWALALLAALALGLGRLRRAQGVALAVALGLVPAVALPAAALLSGRGPVATAIAVGVLLALLWTTLLLGHGVASRSRAATLGALLGLGGAVLPLVLLAVGLPLGRVGAVTAVVAVVAVGLLPAAAMSASGLAALDDRVIAGRLTRRDEVRTTLASAYRTLTWSTAALAATLAAALTATVLGPDPWLLGTAGAVALVVALRTRAFPLRWQVLALWAAVAVPAAVAIAGLLVPAAAAGTFALVAVVVGVLAGVSPAPHRRAGLRRVGTVLEAVAVVALVPLVIGAFGVYAELLGAFR</sequence>